<dbReference type="SUPFAM" id="SSF57756">
    <property type="entry name" value="Retrovirus zinc finger-like domains"/>
    <property type="match status" value="1"/>
</dbReference>
<name>A0AAW2K997_9LAMI</name>
<evidence type="ECO:0000313" key="4">
    <source>
        <dbReference type="EMBL" id="KAL0302393.1"/>
    </source>
</evidence>
<dbReference type="GO" id="GO:0003676">
    <property type="term" value="F:nucleic acid binding"/>
    <property type="evidence" value="ECO:0007669"/>
    <property type="project" value="InterPro"/>
</dbReference>
<keyword evidence="1" id="KW-0862">Zinc</keyword>
<keyword evidence="1" id="KW-0863">Zinc-finger</keyword>
<dbReference type="SMART" id="SM00343">
    <property type="entry name" value="ZnF_C2HC"/>
    <property type="match status" value="1"/>
</dbReference>
<feature type="domain" description="CCHC-type" evidence="3">
    <location>
        <begin position="34"/>
        <end position="49"/>
    </location>
</feature>
<evidence type="ECO:0000259" key="3">
    <source>
        <dbReference type="PROSITE" id="PS50158"/>
    </source>
</evidence>
<dbReference type="Pfam" id="PF00098">
    <property type="entry name" value="zf-CCHC"/>
    <property type="match status" value="1"/>
</dbReference>
<sequence>MAVASALSAPVAQVGMSKGKGKVSSKSIRVNDVCIHCREKGHWKRECPKLLSSAGTFVIEVNMITNSSSWYWIPAIEVASVMTCGCWKEAEN</sequence>
<reference evidence="4" key="1">
    <citation type="submission" date="2020-06" db="EMBL/GenBank/DDBJ databases">
        <authorList>
            <person name="Li T."/>
            <person name="Hu X."/>
            <person name="Zhang T."/>
            <person name="Song X."/>
            <person name="Zhang H."/>
            <person name="Dai N."/>
            <person name="Sheng W."/>
            <person name="Hou X."/>
            <person name="Wei L."/>
        </authorList>
    </citation>
    <scope>NUCLEOTIDE SEQUENCE</scope>
    <source>
        <strain evidence="4">G01</strain>
        <tissue evidence="4">Leaf</tissue>
    </source>
</reference>
<keyword evidence="1" id="KW-0479">Metal-binding</keyword>
<proteinExistence type="predicted"/>
<protein>
    <recommendedName>
        <fullName evidence="3">CCHC-type domain-containing protein</fullName>
    </recommendedName>
</protein>
<dbReference type="Gene3D" id="4.10.60.10">
    <property type="entry name" value="Zinc finger, CCHC-type"/>
    <property type="match status" value="1"/>
</dbReference>
<dbReference type="AlphaFoldDB" id="A0AAW2K997"/>
<feature type="region of interest" description="Disordered" evidence="2">
    <location>
        <begin position="1"/>
        <end position="20"/>
    </location>
</feature>
<evidence type="ECO:0000256" key="1">
    <source>
        <dbReference type="PROSITE-ProRule" id="PRU00047"/>
    </source>
</evidence>
<evidence type="ECO:0000256" key="2">
    <source>
        <dbReference type="SAM" id="MobiDB-lite"/>
    </source>
</evidence>
<dbReference type="GO" id="GO:0008270">
    <property type="term" value="F:zinc ion binding"/>
    <property type="evidence" value="ECO:0007669"/>
    <property type="project" value="UniProtKB-KW"/>
</dbReference>
<organism evidence="4">
    <name type="scientific">Sesamum angustifolium</name>
    <dbReference type="NCBI Taxonomy" id="2727405"/>
    <lineage>
        <taxon>Eukaryota</taxon>
        <taxon>Viridiplantae</taxon>
        <taxon>Streptophyta</taxon>
        <taxon>Embryophyta</taxon>
        <taxon>Tracheophyta</taxon>
        <taxon>Spermatophyta</taxon>
        <taxon>Magnoliopsida</taxon>
        <taxon>eudicotyledons</taxon>
        <taxon>Gunneridae</taxon>
        <taxon>Pentapetalae</taxon>
        <taxon>asterids</taxon>
        <taxon>lamiids</taxon>
        <taxon>Lamiales</taxon>
        <taxon>Pedaliaceae</taxon>
        <taxon>Sesamum</taxon>
    </lineage>
</organism>
<dbReference type="InterPro" id="IPR001878">
    <property type="entry name" value="Znf_CCHC"/>
</dbReference>
<dbReference type="EMBL" id="JACGWK010000273">
    <property type="protein sequence ID" value="KAL0302393.1"/>
    <property type="molecule type" value="Genomic_DNA"/>
</dbReference>
<comment type="caution">
    <text evidence="4">The sequence shown here is derived from an EMBL/GenBank/DDBJ whole genome shotgun (WGS) entry which is preliminary data.</text>
</comment>
<accession>A0AAW2K997</accession>
<reference evidence="4" key="2">
    <citation type="journal article" date="2024" name="Plant">
        <title>Genomic evolution and insights into agronomic trait innovations of Sesamum species.</title>
        <authorList>
            <person name="Miao H."/>
            <person name="Wang L."/>
            <person name="Qu L."/>
            <person name="Liu H."/>
            <person name="Sun Y."/>
            <person name="Le M."/>
            <person name="Wang Q."/>
            <person name="Wei S."/>
            <person name="Zheng Y."/>
            <person name="Lin W."/>
            <person name="Duan Y."/>
            <person name="Cao H."/>
            <person name="Xiong S."/>
            <person name="Wang X."/>
            <person name="Wei L."/>
            <person name="Li C."/>
            <person name="Ma Q."/>
            <person name="Ju M."/>
            <person name="Zhao R."/>
            <person name="Li G."/>
            <person name="Mu C."/>
            <person name="Tian Q."/>
            <person name="Mei H."/>
            <person name="Zhang T."/>
            <person name="Gao T."/>
            <person name="Zhang H."/>
        </authorList>
    </citation>
    <scope>NUCLEOTIDE SEQUENCE</scope>
    <source>
        <strain evidence="4">G01</strain>
    </source>
</reference>
<dbReference type="InterPro" id="IPR036875">
    <property type="entry name" value="Znf_CCHC_sf"/>
</dbReference>
<gene>
    <name evidence="4" type="ORF">Sangu_3102700</name>
</gene>
<dbReference type="PROSITE" id="PS50158">
    <property type="entry name" value="ZF_CCHC"/>
    <property type="match status" value="1"/>
</dbReference>